<dbReference type="PANTHER" id="PTHR12630">
    <property type="entry name" value="N-LINKED OLIGOSACCHARIDE PROCESSING"/>
    <property type="match status" value="1"/>
</dbReference>
<dbReference type="Pfam" id="PF13015">
    <property type="entry name" value="PRKCSH_1"/>
    <property type="match status" value="1"/>
</dbReference>
<keyword evidence="8" id="KW-1185">Reference proteome</keyword>
<dbReference type="EMBL" id="NEDP02005442">
    <property type="protein sequence ID" value="OWF40858.1"/>
    <property type="molecule type" value="Genomic_DNA"/>
</dbReference>
<accession>A0A210PWI8</accession>
<dbReference type="AlphaFoldDB" id="A0A210PWI8"/>
<dbReference type="PROSITE" id="PS51912">
    <property type="entry name" value="DMAP1_BIND"/>
    <property type="match status" value="1"/>
</dbReference>
<feature type="chain" id="PRO_5012261912" evidence="4">
    <location>
        <begin position="28"/>
        <end position="301"/>
    </location>
</feature>
<dbReference type="InterPro" id="IPR009011">
    <property type="entry name" value="Man6P_isomerase_rcpt-bd_dom_sf"/>
</dbReference>
<dbReference type="Gene3D" id="2.70.130.10">
    <property type="entry name" value="Mannose-6-phosphate receptor binding domain"/>
    <property type="match status" value="1"/>
</dbReference>
<sequence>METNMDVMNTGFVLVILYLGCFLSSDGEVVNMKIVEEPSNYGFNNYNVGVNNDEQKLKMRVKPSNFSGPPHLRNFEHKCFEKLIIGYKYEFCPFSNVTQHEQSYRWNPFHGVLGVWQEWEIKDNKFVAMVMREGERCGDISRTTKVVFECAESNEIINVTEYSKCNYKLVFSTPLVCAEHSMLVYPHLSPQLRLGWDLLQGQYQREEITQKGYDKHLKKIFIKAGYCMSENVQQVIAKTAAEQEKRQEKEEKGDFDTLYQCKEEYQKLKKEVDGLRALLALKNDEVPVPHPVEAHGNGTNV</sequence>
<feature type="signal peptide" evidence="4">
    <location>
        <begin position="1"/>
        <end position="27"/>
    </location>
</feature>
<reference evidence="7 8" key="1">
    <citation type="journal article" date="2017" name="Nat. Ecol. Evol.">
        <title>Scallop genome provides insights into evolution of bilaterian karyotype and development.</title>
        <authorList>
            <person name="Wang S."/>
            <person name="Zhang J."/>
            <person name="Jiao W."/>
            <person name="Li J."/>
            <person name="Xun X."/>
            <person name="Sun Y."/>
            <person name="Guo X."/>
            <person name="Huan P."/>
            <person name="Dong B."/>
            <person name="Zhang L."/>
            <person name="Hu X."/>
            <person name="Sun X."/>
            <person name="Wang J."/>
            <person name="Zhao C."/>
            <person name="Wang Y."/>
            <person name="Wang D."/>
            <person name="Huang X."/>
            <person name="Wang R."/>
            <person name="Lv J."/>
            <person name="Li Y."/>
            <person name="Zhang Z."/>
            <person name="Liu B."/>
            <person name="Lu W."/>
            <person name="Hui Y."/>
            <person name="Liang J."/>
            <person name="Zhou Z."/>
            <person name="Hou R."/>
            <person name="Li X."/>
            <person name="Liu Y."/>
            <person name="Li H."/>
            <person name="Ning X."/>
            <person name="Lin Y."/>
            <person name="Zhao L."/>
            <person name="Xing Q."/>
            <person name="Dou J."/>
            <person name="Li Y."/>
            <person name="Mao J."/>
            <person name="Guo H."/>
            <person name="Dou H."/>
            <person name="Li T."/>
            <person name="Mu C."/>
            <person name="Jiang W."/>
            <person name="Fu Q."/>
            <person name="Fu X."/>
            <person name="Miao Y."/>
            <person name="Liu J."/>
            <person name="Yu Q."/>
            <person name="Li R."/>
            <person name="Liao H."/>
            <person name="Li X."/>
            <person name="Kong Y."/>
            <person name="Jiang Z."/>
            <person name="Chourrout D."/>
            <person name="Li R."/>
            <person name="Bao Z."/>
        </authorList>
    </citation>
    <scope>NUCLEOTIDE SEQUENCE [LARGE SCALE GENOMIC DNA]</scope>
    <source>
        <strain evidence="7 8">PY_sf001</strain>
    </source>
</reference>
<evidence type="ECO:0000256" key="2">
    <source>
        <dbReference type="ARBA" id="ARBA00023157"/>
    </source>
</evidence>
<comment type="caution">
    <text evidence="7">The sequence shown here is derived from an EMBL/GenBank/DDBJ whole genome shotgun (WGS) entry which is preliminary data.</text>
</comment>
<keyword evidence="2" id="KW-1015">Disulfide bond</keyword>
<evidence type="ECO:0000256" key="3">
    <source>
        <dbReference type="SAM" id="Coils"/>
    </source>
</evidence>
<dbReference type="Proteomes" id="UP000242188">
    <property type="component" value="Unassembled WGS sequence"/>
</dbReference>
<evidence type="ECO:0000259" key="5">
    <source>
        <dbReference type="PROSITE" id="PS51912"/>
    </source>
</evidence>
<dbReference type="GO" id="GO:0016740">
    <property type="term" value="F:transferase activity"/>
    <property type="evidence" value="ECO:0007669"/>
    <property type="project" value="UniProtKB-KW"/>
</dbReference>
<evidence type="ECO:0000313" key="7">
    <source>
        <dbReference type="EMBL" id="OWF40858.1"/>
    </source>
</evidence>
<dbReference type="OrthoDB" id="28322at2759"/>
<protein>
    <submittedName>
        <fullName evidence="7">N-acetylglucosamine-1-phosphotransferase subunit gamma</fullName>
    </submittedName>
</protein>
<dbReference type="PANTHER" id="PTHR12630:SF6">
    <property type="entry name" value="N-ACETYLGLUCOSAMINE-1-PHOSPHOTRANSFERASE SUBUNIT GAMMA"/>
    <property type="match status" value="1"/>
</dbReference>
<dbReference type="SUPFAM" id="SSF50911">
    <property type="entry name" value="Mannose 6-phosphate receptor domain"/>
    <property type="match status" value="1"/>
</dbReference>
<dbReference type="InterPro" id="IPR036607">
    <property type="entry name" value="PRKCSH"/>
</dbReference>
<evidence type="ECO:0000256" key="1">
    <source>
        <dbReference type="ARBA" id="ARBA00022729"/>
    </source>
</evidence>
<dbReference type="PROSITE" id="PS51914">
    <property type="entry name" value="MRH"/>
    <property type="match status" value="1"/>
</dbReference>
<dbReference type="STRING" id="6573.A0A210PWI8"/>
<dbReference type="GO" id="GO:0005794">
    <property type="term" value="C:Golgi apparatus"/>
    <property type="evidence" value="ECO:0007669"/>
    <property type="project" value="TreeGrafter"/>
</dbReference>
<dbReference type="InterPro" id="IPR044865">
    <property type="entry name" value="MRH_dom"/>
</dbReference>
<keyword evidence="3" id="KW-0175">Coiled coil</keyword>
<evidence type="ECO:0000259" key="6">
    <source>
        <dbReference type="PROSITE" id="PS51914"/>
    </source>
</evidence>
<feature type="coiled-coil region" evidence="3">
    <location>
        <begin position="232"/>
        <end position="285"/>
    </location>
</feature>
<dbReference type="InterPro" id="IPR039794">
    <property type="entry name" value="Gtb1-like"/>
</dbReference>
<gene>
    <name evidence="7" type="ORF">KP79_PYT06132</name>
</gene>
<evidence type="ECO:0000313" key="8">
    <source>
        <dbReference type="Proteomes" id="UP000242188"/>
    </source>
</evidence>
<organism evidence="7 8">
    <name type="scientific">Mizuhopecten yessoensis</name>
    <name type="common">Japanese scallop</name>
    <name type="synonym">Patinopecten yessoensis</name>
    <dbReference type="NCBI Taxonomy" id="6573"/>
    <lineage>
        <taxon>Eukaryota</taxon>
        <taxon>Metazoa</taxon>
        <taxon>Spiralia</taxon>
        <taxon>Lophotrochozoa</taxon>
        <taxon>Mollusca</taxon>
        <taxon>Bivalvia</taxon>
        <taxon>Autobranchia</taxon>
        <taxon>Pteriomorphia</taxon>
        <taxon>Pectinida</taxon>
        <taxon>Pectinoidea</taxon>
        <taxon>Pectinidae</taxon>
        <taxon>Mizuhopecten</taxon>
    </lineage>
</organism>
<feature type="domain" description="DMAP1-binding" evidence="5">
    <location>
        <begin position="184"/>
        <end position="300"/>
    </location>
</feature>
<proteinExistence type="predicted"/>
<keyword evidence="7" id="KW-0808">Transferase</keyword>
<evidence type="ECO:0000256" key="4">
    <source>
        <dbReference type="SAM" id="SignalP"/>
    </source>
</evidence>
<feature type="domain" description="MRH" evidence="6">
    <location>
        <begin position="77"/>
        <end position="179"/>
    </location>
</feature>
<name>A0A210PWI8_MIZYE</name>
<keyword evidence="1 4" id="KW-0732">Signal</keyword>
<dbReference type="InterPro" id="IPR010506">
    <property type="entry name" value="DMAP1-bd"/>
</dbReference>